<keyword evidence="1" id="KW-1133">Transmembrane helix</keyword>
<accession>A0ABW4LU63</accession>
<protein>
    <recommendedName>
        <fullName evidence="4">DUF3995 domain-containing protein</fullName>
    </recommendedName>
</protein>
<evidence type="ECO:0000256" key="1">
    <source>
        <dbReference type="SAM" id="Phobius"/>
    </source>
</evidence>
<gene>
    <name evidence="2" type="ORF">ACFSCX_16800</name>
</gene>
<feature type="transmembrane region" description="Helical" evidence="1">
    <location>
        <begin position="38"/>
        <end position="63"/>
    </location>
</feature>
<feature type="transmembrane region" description="Helical" evidence="1">
    <location>
        <begin position="6"/>
        <end position="26"/>
    </location>
</feature>
<dbReference type="RefSeq" id="WP_377929402.1">
    <property type="nucleotide sequence ID" value="NZ_JBHUEM010000039.1"/>
</dbReference>
<name>A0ABW4LU63_9BACI</name>
<keyword evidence="3" id="KW-1185">Reference proteome</keyword>
<comment type="caution">
    <text evidence="2">The sequence shown here is derived from an EMBL/GenBank/DDBJ whole genome shotgun (WGS) entry which is preliminary data.</text>
</comment>
<reference evidence="3" key="1">
    <citation type="journal article" date="2019" name="Int. J. Syst. Evol. Microbiol.">
        <title>The Global Catalogue of Microorganisms (GCM) 10K type strain sequencing project: providing services to taxonomists for standard genome sequencing and annotation.</title>
        <authorList>
            <consortium name="The Broad Institute Genomics Platform"/>
            <consortium name="The Broad Institute Genome Sequencing Center for Infectious Disease"/>
            <person name="Wu L."/>
            <person name="Ma J."/>
        </authorList>
    </citation>
    <scope>NUCLEOTIDE SEQUENCE [LARGE SCALE GENOMIC DNA]</scope>
    <source>
        <strain evidence="3">CCUG 49339</strain>
    </source>
</reference>
<evidence type="ECO:0000313" key="3">
    <source>
        <dbReference type="Proteomes" id="UP001597214"/>
    </source>
</evidence>
<keyword evidence="1" id="KW-0472">Membrane</keyword>
<evidence type="ECO:0000313" key="2">
    <source>
        <dbReference type="EMBL" id="MFD1738188.1"/>
    </source>
</evidence>
<dbReference type="EMBL" id="JBHUEM010000039">
    <property type="protein sequence ID" value="MFD1738188.1"/>
    <property type="molecule type" value="Genomic_DNA"/>
</dbReference>
<evidence type="ECO:0008006" key="4">
    <source>
        <dbReference type="Google" id="ProtNLM"/>
    </source>
</evidence>
<keyword evidence="1" id="KW-0812">Transmembrane</keyword>
<proteinExistence type="predicted"/>
<organism evidence="2 3">
    <name type="scientific">Bacillus salitolerans</name>
    <dbReference type="NCBI Taxonomy" id="1437434"/>
    <lineage>
        <taxon>Bacteria</taxon>
        <taxon>Bacillati</taxon>
        <taxon>Bacillota</taxon>
        <taxon>Bacilli</taxon>
        <taxon>Bacillales</taxon>
        <taxon>Bacillaceae</taxon>
        <taxon>Bacillus</taxon>
    </lineage>
</organism>
<dbReference type="Proteomes" id="UP001597214">
    <property type="component" value="Unassembled WGS sequence"/>
</dbReference>
<sequence>MNYDVIVTLGAIFMAFGFIGLIWSDLKNAEYLKGKTYLPFFPGIFTIGGIMMILVGFISPLLLQSH</sequence>